<evidence type="ECO:0000256" key="1">
    <source>
        <dbReference type="ARBA" id="ARBA00000382"/>
    </source>
</evidence>
<comment type="caution">
    <text evidence="16">The sequence shown here is derived from an EMBL/GenBank/DDBJ whole genome shotgun (WGS) entry which is preliminary data.</text>
</comment>
<keyword evidence="6" id="KW-0378">Hydrolase</keyword>
<keyword evidence="15" id="KW-0732">Signal</keyword>
<keyword evidence="7" id="KW-0472">Membrane</keyword>
<dbReference type="PANTHER" id="PTHR16631">
    <property type="entry name" value="GLUCAN 1,3-BETA-GLUCOSIDASE"/>
    <property type="match status" value="1"/>
</dbReference>
<keyword evidence="9" id="KW-0119">Carbohydrate metabolism</keyword>
<comment type="catalytic activity">
    <reaction evidence="1">
        <text>Hydrolysis of (1-&gt;3)-beta-D-glucosidic linkages in (1-&gt;3)-beta-D-glucans.</text>
        <dbReference type="EC" id="3.2.1.39"/>
    </reaction>
</comment>
<dbReference type="SUPFAM" id="SSF51445">
    <property type="entry name" value="(Trans)glycosidases"/>
    <property type="match status" value="1"/>
</dbReference>
<keyword evidence="10" id="KW-0961">Cell wall biogenesis/degradation</keyword>
<organism evidence="16 17">
    <name type="scientific">Marasmiellus scandens</name>
    <dbReference type="NCBI Taxonomy" id="2682957"/>
    <lineage>
        <taxon>Eukaryota</taxon>
        <taxon>Fungi</taxon>
        <taxon>Dikarya</taxon>
        <taxon>Basidiomycota</taxon>
        <taxon>Agaricomycotina</taxon>
        <taxon>Agaricomycetes</taxon>
        <taxon>Agaricomycetidae</taxon>
        <taxon>Agaricales</taxon>
        <taxon>Marasmiineae</taxon>
        <taxon>Omphalotaceae</taxon>
        <taxon>Marasmiellus</taxon>
    </lineage>
</organism>
<evidence type="ECO:0000256" key="15">
    <source>
        <dbReference type="SAM" id="SignalP"/>
    </source>
</evidence>
<evidence type="ECO:0000256" key="3">
    <source>
        <dbReference type="ARBA" id="ARBA00008773"/>
    </source>
</evidence>
<feature type="signal peptide" evidence="15">
    <location>
        <begin position="1"/>
        <end position="20"/>
    </location>
</feature>
<evidence type="ECO:0000256" key="9">
    <source>
        <dbReference type="ARBA" id="ARBA00023277"/>
    </source>
</evidence>
<evidence type="ECO:0000256" key="4">
    <source>
        <dbReference type="ARBA" id="ARBA00012780"/>
    </source>
</evidence>
<evidence type="ECO:0000256" key="10">
    <source>
        <dbReference type="ARBA" id="ARBA00023316"/>
    </source>
</evidence>
<evidence type="ECO:0000256" key="13">
    <source>
        <dbReference type="ARBA" id="ARBA00042373"/>
    </source>
</evidence>
<dbReference type="PANTHER" id="PTHR16631:SF17">
    <property type="entry name" value="GLUCAN ENDO-1,3-BETA-GLUCOSIDASE BTGC"/>
    <property type="match status" value="1"/>
</dbReference>
<evidence type="ECO:0000256" key="2">
    <source>
        <dbReference type="ARBA" id="ARBA00004401"/>
    </source>
</evidence>
<evidence type="ECO:0000256" key="6">
    <source>
        <dbReference type="ARBA" id="ARBA00022801"/>
    </source>
</evidence>
<keyword evidence="17" id="KW-1185">Reference proteome</keyword>
<evidence type="ECO:0000256" key="14">
    <source>
        <dbReference type="ARBA" id="ARBA00043078"/>
    </source>
</evidence>
<dbReference type="InterPro" id="IPR050732">
    <property type="entry name" value="Beta-glucan_modifiers"/>
</dbReference>
<dbReference type="InterPro" id="IPR017853">
    <property type="entry name" value="GH"/>
</dbReference>
<keyword evidence="11" id="KW-0624">Polysaccharide degradation</keyword>
<dbReference type="EMBL" id="JBANRG010000012">
    <property type="protein sequence ID" value="KAK7461879.1"/>
    <property type="molecule type" value="Genomic_DNA"/>
</dbReference>
<keyword evidence="5" id="KW-1003">Cell membrane</keyword>
<protein>
    <recommendedName>
        <fullName evidence="4">glucan endo-1,3-beta-D-glucosidase</fullName>
        <ecNumber evidence="4">3.2.1.39</ecNumber>
    </recommendedName>
    <alternativeName>
        <fullName evidence="14">Endo-1,3-beta-glucanase btgC</fullName>
    </alternativeName>
    <alternativeName>
        <fullName evidence="13">Laminarinase btgC</fullName>
    </alternativeName>
</protein>
<feature type="chain" id="PRO_5046655154" description="glucan endo-1,3-beta-D-glucosidase" evidence="15">
    <location>
        <begin position="21"/>
        <end position="349"/>
    </location>
</feature>
<name>A0ABR1JHW1_9AGAR</name>
<evidence type="ECO:0000256" key="11">
    <source>
        <dbReference type="ARBA" id="ARBA00023326"/>
    </source>
</evidence>
<comment type="similarity">
    <text evidence="3">Belongs to the glycosyl hydrolase 17 family.</text>
</comment>
<sequence>MLSAIPLLASLFLGATQVHGQIQIISPFTNLTVSAGDASTASNCFPAVGFQMPSSTPASLNGWWCDTSTEYAWVGFSYEVTACQSRSQLKSEFTNIRKKFQGRYVRLYGACDRDGFYDDVVEAAWQAGIGVHALIWFGFDGGDIWKTRRDNLVNSLFSNPKAPYVTRVVQFGSEPLFDDVLTVNSLASQVRRLKGILAPLGIPVTVSDMAYSYQKNNGAEPVLDAIDLIDAHMLPFFAQDASTAAASWPIVTRDIEWFVMNGQGKKIYLSENGWPSETYPGVEPNSPFAVADVQNEQDYYNLLDSMCWYFKSLSIGWFAHIYSDDQEPGYGIYGTNGQLKFPFKPQTSC</sequence>
<evidence type="ECO:0000313" key="17">
    <source>
        <dbReference type="Proteomes" id="UP001498398"/>
    </source>
</evidence>
<evidence type="ECO:0000256" key="12">
    <source>
        <dbReference type="ARBA" id="ARBA00037649"/>
    </source>
</evidence>
<proteinExistence type="inferred from homology"/>
<evidence type="ECO:0000313" key="16">
    <source>
        <dbReference type="EMBL" id="KAK7461879.1"/>
    </source>
</evidence>
<reference evidence="16 17" key="1">
    <citation type="submission" date="2024-01" db="EMBL/GenBank/DDBJ databases">
        <title>A draft genome for the cacao thread blight pathogen Marasmiellus scandens.</title>
        <authorList>
            <person name="Baruah I.K."/>
            <person name="Leung J."/>
            <person name="Bukari Y."/>
            <person name="Amoako-Attah I."/>
            <person name="Meinhardt L.W."/>
            <person name="Bailey B.A."/>
            <person name="Cohen S.P."/>
        </authorList>
    </citation>
    <scope>NUCLEOTIDE SEQUENCE [LARGE SCALE GENOMIC DNA]</scope>
    <source>
        <strain evidence="16 17">GH-19</strain>
    </source>
</reference>
<evidence type="ECO:0000256" key="8">
    <source>
        <dbReference type="ARBA" id="ARBA00023180"/>
    </source>
</evidence>
<comment type="function">
    <text evidence="12">Glucanases play a role in cell expansion during growth, in cell-cell fusion during mating, and in spore release during sporulation. This enzyme may be involved in beta-glucan degradation. Active on laminarin and lichenan.</text>
</comment>
<comment type="subcellular location">
    <subcellularLocation>
        <location evidence="2">Cell membrane</location>
        <topology evidence="2">Single-pass type II membrane protein</topology>
    </subcellularLocation>
</comment>
<evidence type="ECO:0000256" key="7">
    <source>
        <dbReference type="ARBA" id="ARBA00023136"/>
    </source>
</evidence>
<keyword evidence="8" id="KW-0325">Glycoprotein</keyword>
<dbReference type="EC" id="3.2.1.39" evidence="4"/>
<accession>A0ABR1JHW1</accession>
<evidence type="ECO:0000256" key="5">
    <source>
        <dbReference type="ARBA" id="ARBA00022475"/>
    </source>
</evidence>
<gene>
    <name evidence="16" type="ORF">VKT23_008313</name>
</gene>
<dbReference type="Proteomes" id="UP001498398">
    <property type="component" value="Unassembled WGS sequence"/>
</dbReference>